<keyword evidence="1" id="KW-0472">Membrane</keyword>
<keyword evidence="1" id="KW-1133">Transmembrane helix</keyword>
<keyword evidence="3" id="KW-1185">Reference proteome</keyword>
<proteinExistence type="predicted"/>
<dbReference type="Proteomes" id="UP000825381">
    <property type="component" value="Chromosome"/>
</dbReference>
<feature type="transmembrane region" description="Helical" evidence="1">
    <location>
        <begin position="226"/>
        <end position="243"/>
    </location>
</feature>
<evidence type="ECO:0008006" key="4">
    <source>
        <dbReference type="Google" id="ProtNLM"/>
    </source>
</evidence>
<feature type="transmembrane region" description="Helical" evidence="1">
    <location>
        <begin position="96"/>
        <end position="116"/>
    </location>
</feature>
<accession>A0ABX8V6N0</accession>
<feature type="transmembrane region" description="Helical" evidence="1">
    <location>
        <begin position="250"/>
        <end position="272"/>
    </location>
</feature>
<sequence>MNVFRTLFRLYIHGSIHVAFAVLSLLLMTLHIFQLPFDAPIAAYVFFGTIGGYNFVKYEDYFRSKKHITTELKVITAISIVALLLSGWAFLLLARITQITCIVFFVLTLLYTVPLFPRRKNMRNWTGIKIYMVALCWAGITVLLPLQNAGMPVVLVDVALKCAQRFIFVIILILIFEIIDSKEDDPLLMTVPQKIGIKYTQWLNIGLLLLFYILTFFKTAISTKELVINFVLVVVTALFTVFATPNRSKYYTLFWVESIPIFWLLLVLLASAY</sequence>
<evidence type="ECO:0000313" key="3">
    <source>
        <dbReference type="Proteomes" id="UP000825381"/>
    </source>
</evidence>
<feature type="transmembrane region" description="Helical" evidence="1">
    <location>
        <begin position="128"/>
        <end position="146"/>
    </location>
</feature>
<evidence type="ECO:0000313" key="2">
    <source>
        <dbReference type="EMBL" id="QYJ68504.1"/>
    </source>
</evidence>
<dbReference type="EMBL" id="CP080429">
    <property type="protein sequence ID" value="QYJ68504.1"/>
    <property type="molecule type" value="Genomic_DNA"/>
</dbReference>
<protein>
    <recommendedName>
        <fullName evidence="4">Prenyltransferase</fullName>
    </recommendedName>
</protein>
<feature type="transmembrane region" description="Helical" evidence="1">
    <location>
        <begin position="158"/>
        <end position="179"/>
    </location>
</feature>
<name>A0ABX8V6N0_9FLAO</name>
<organism evidence="2 3">
    <name type="scientific">Flavobacterium litorale</name>
    <dbReference type="NCBI Taxonomy" id="2856519"/>
    <lineage>
        <taxon>Bacteria</taxon>
        <taxon>Pseudomonadati</taxon>
        <taxon>Bacteroidota</taxon>
        <taxon>Flavobacteriia</taxon>
        <taxon>Flavobacteriales</taxon>
        <taxon>Flavobacteriaceae</taxon>
        <taxon>Flavobacterium</taxon>
    </lineage>
</organism>
<feature type="transmembrane region" description="Helical" evidence="1">
    <location>
        <begin position="199"/>
        <end position="220"/>
    </location>
</feature>
<feature type="transmembrane region" description="Helical" evidence="1">
    <location>
        <begin position="39"/>
        <end position="56"/>
    </location>
</feature>
<feature type="transmembrane region" description="Helical" evidence="1">
    <location>
        <begin position="68"/>
        <end position="90"/>
    </location>
</feature>
<gene>
    <name evidence="2" type="ORF">K1I41_01065</name>
</gene>
<keyword evidence="1" id="KW-0812">Transmembrane</keyword>
<evidence type="ECO:0000256" key="1">
    <source>
        <dbReference type="SAM" id="Phobius"/>
    </source>
</evidence>
<dbReference type="RefSeq" id="WP_220640844.1">
    <property type="nucleotide sequence ID" value="NZ_CP080429.1"/>
</dbReference>
<reference evidence="2 3" key="1">
    <citation type="submission" date="2021-07" db="EMBL/GenBank/DDBJ databases">
        <title>Flavobacterium WSW3-B6 sp.nov, isolated from seaweed.</title>
        <authorList>
            <person name="Muhammad N."/>
            <person name="Ho H."/>
            <person name="Lee Y.-J."/>
            <person name="Nguyen T."/>
            <person name="Ho J."/>
            <person name="Kim S.-G."/>
        </authorList>
    </citation>
    <scope>NUCLEOTIDE SEQUENCE [LARGE SCALE GENOMIC DNA]</scope>
    <source>
        <strain evidence="2 3">WSW3-B6</strain>
    </source>
</reference>
<feature type="transmembrane region" description="Helical" evidence="1">
    <location>
        <begin position="12"/>
        <end position="33"/>
    </location>
</feature>